<proteinExistence type="predicted"/>
<dbReference type="AlphaFoldDB" id="A0A2N5T5A3"/>
<gene>
    <name evidence="1" type="ORF">PCANC_07408</name>
    <name evidence="2" type="ORF">PCASD_10052</name>
</gene>
<organism evidence="1 3">
    <name type="scientific">Puccinia coronata f. sp. avenae</name>
    <dbReference type="NCBI Taxonomy" id="200324"/>
    <lineage>
        <taxon>Eukaryota</taxon>
        <taxon>Fungi</taxon>
        <taxon>Dikarya</taxon>
        <taxon>Basidiomycota</taxon>
        <taxon>Pucciniomycotina</taxon>
        <taxon>Pucciniomycetes</taxon>
        <taxon>Pucciniales</taxon>
        <taxon>Pucciniaceae</taxon>
        <taxon>Puccinia</taxon>
    </lineage>
</organism>
<sequence length="134" mass="15137">MKTTHAKDGVGGEHPEYYTPFKERLCKRLFCGTKIDHGERDYVCNECGARRPKHWDIVQDCPKHGGHPDGVRSFSSQCPEFRSGSSTREILLARMEMGSESRKLEAGRQEEKLLEGFHLAEEKALAAEKQCASL</sequence>
<name>A0A2N5T5A3_9BASI</name>
<evidence type="ECO:0000313" key="1">
    <source>
        <dbReference type="EMBL" id="PLW20682.1"/>
    </source>
</evidence>
<evidence type="ECO:0000313" key="3">
    <source>
        <dbReference type="Proteomes" id="UP000235388"/>
    </source>
</evidence>
<dbReference type="EMBL" id="PGCJ01000793">
    <property type="protein sequence ID" value="PLW20682.1"/>
    <property type="molecule type" value="Genomic_DNA"/>
</dbReference>
<dbReference type="EMBL" id="PGCI01000135">
    <property type="protein sequence ID" value="PLW37936.1"/>
    <property type="molecule type" value="Genomic_DNA"/>
</dbReference>
<keyword evidence="3" id="KW-1185">Reference proteome</keyword>
<dbReference type="Proteomes" id="UP000235392">
    <property type="component" value="Unassembled WGS sequence"/>
</dbReference>
<accession>A0A2N5T5A3</accession>
<comment type="caution">
    <text evidence="1">The sequence shown here is derived from an EMBL/GenBank/DDBJ whole genome shotgun (WGS) entry which is preliminary data.</text>
</comment>
<evidence type="ECO:0000313" key="4">
    <source>
        <dbReference type="Proteomes" id="UP000235392"/>
    </source>
</evidence>
<reference evidence="3 4" key="1">
    <citation type="submission" date="2017-11" db="EMBL/GenBank/DDBJ databases">
        <title>De novo assembly and phasing of dikaryotic genomes from two isolates of Puccinia coronata f. sp. avenae, the causal agent of oat crown rust.</title>
        <authorList>
            <person name="Miller M.E."/>
            <person name="Zhang Y."/>
            <person name="Omidvar V."/>
            <person name="Sperschneider J."/>
            <person name="Schwessinger B."/>
            <person name="Raley C."/>
            <person name="Palmer J.M."/>
            <person name="Garnica D."/>
            <person name="Upadhyaya N."/>
            <person name="Rathjen J."/>
            <person name="Taylor J.M."/>
            <person name="Park R.F."/>
            <person name="Dodds P.N."/>
            <person name="Hirsch C.D."/>
            <person name="Kianian S.F."/>
            <person name="Figueroa M."/>
        </authorList>
    </citation>
    <scope>NUCLEOTIDE SEQUENCE [LARGE SCALE GENOMIC DNA]</scope>
    <source>
        <strain evidence="1">12NC29</strain>
        <strain evidence="2">12SD80</strain>
    </source>
</reference>
<dbReference type="Proteomes" id="UP000235388">
    <property type="component" value="Unassembled WGS sequence"/>
</dbReference>
<dbReference type="OrthoDB" id="8922241at2759"/>
<protein>
    <submittedName>
        <fullName evidence="1">Uncharacterized protein</fullName>
    </submittedName>
</protein>
<evidence type="ECO:0000313" key="2">
    <source>
        <dbReference type="EMBL" id="PLW37936.1"/>
    </source>
</evidence>